<evidence type="ECO:0000313" key="1">
    <source>
        <dbReference type="EMBL" id="SMA50564.1"/>
    </source>
</evidence>
<proteinExistence type="predicted"/>
<sequence length="274" mass="31164">MKSGSPGFWGGGLLIGSLKNTGEYGCIIPSKEITLYTGHYHRDLQKRRATADLSTYSRDLFRRLSEQAQTHASAEPNNKERLILYYDQAFPLNPFHRNSTSYWVKDYRNLEGDFSQTRTGATRQKFEEDEPPPCNVHKGVVTGKIYGVSRWGWNRSVCTIYLEEEKITQIEVSVPETIDTTTHGIALNTSKDGPSLTPSINYSSSTYQRIEKDTIHKRKAINTYSEEACQFAEDAAITATLVTINYSTDLLPSWNIYMRRLNAIEVMSSHKKED</sequence>
<keyword evidence="2" id="KW-1185">Reference proteome</keyword>
<evidence type="ECO:0000313" key="2">
    <source>
        <dbReference type="Proteomes" id="UP000196573"/>
    </source>
</evidence>
<reference evidence="1 2" key="1">
    <citation type="submission" date="2017-03" db="EMBL/GenBank/DDBJ databases">
        <authorList>
            <person name="Afonso C.L."/>
            <person name="Miller P.J."/>
            <person name="Scott M.A."/>
            <person name="Spackman E."/>
            <person name="Goraichik I."/>
            <person name="Dimitrov K.M."/>
            <person name="Suarez D.L."/>
            <person name="Swayne D.E."/>
        </authorList>
    </citation>
    <scope>NUCLEOTIDE SEQUENCE [LARGE SCALE GENOMIC DNA]</scope>
    <source>
        <strain evidence="1">SB41UT1</strain>
    </source>
</reference>
<dbReference type="EMBL" id="FWPT01000013">
    <property type="protein sequence ID" value="SMA50564.1"/>
    <property type="molecule type" value="Genomic_DNA"/>
</dbReference>
<accession>A0A1X7AQH7</accession>
<gene>
    <name evidence="1" type="ORF">EHSB41UT_04375</name>
</gene>
<dbReference type="Proteomes" id="UP000196573">
    <property type="component" value="Unassembled WGS sequence"/>
</dbReference>
<protein>
    <submittedName>
        <fullName evidence="1">Uncharacterized protein</fullName>
    </submittedName>
</protein>
<organism evidence="1 2">
    <name type="scientific">Parendozoicomonas haliclonae</name>
    <dbReference type="NCBI Taxonomy" id="1960125"/>
    <lineage>
        <taxon>Bacteria</taxon>
        <taxon>Pseudomonadati</taxon>
        <taxon>Pseudomonadota</taxon>
        <taxon>Gammaproteobacteria</taxon>
        <taxon>Oceanospirillales</taxon>
        <taxon>Endozoicomonadaceae</taxon>
        <taxon>Parendozoicomonas</taxon>
    </lineage>
</organism>
<dbReference type="AlphaFoldDB" id="A0A1X7AQH7"/>
<name>A0A1X7AQH7_9GAMM</name>